<dbReference type="InterPro" id="IPR003811">
    <property type="entry name" value="G3P_acylTferase_PlsY"/>
</dbReference>
<dbReference type="EMBL" id="CP000383">
    <property type="protein sequence ID" value="ABG60513.1"/>
    <property type="molecule type" value="Genomic_DNA"/>
</dbReference>
<evidence type="ECO:0000256" key="10">
    <source>
        <dbReference type="HAMAP-Rule" id="MF_01043"/>
    </source>
</evidence>
<dbReference type="HAMAP" id="MF_01043">
    <property type="entry name" value="PlsY"/>
    <property type="match status" value="1"/>
</dbReference>
<feature type="transmembrane region" description="Helical" evidence="10">
    <location>
        <begin position="149"/>
        <end position="168"/>
    </location>
</feature>
<keyword evidence="4 10" id="KW-0812">Transmembrane</keyword>
<accession>A0A6N4SW47</accession>
<sequence length="216" mass="24027">MADILYIILGALVAYLMGSFITAIWYGRHYHNVDIRTCGSGNAGATNTFRVLGKKAGTIVMLIDIFKGWLATSLAVFLVYFDIIDKSQLDVYKLIYGLSAVAGHIFPVFERFKGGKGIATLLGMVCSIQFEAALVCLGVFLIVLITSKYVSLGSMISTLAFPLMIIFIPRFHTETPIIIVFGFAIFLMVVLTHKKNIKRLFLGEENKTYLIKKRSH</sequence>
<dbReference type="Pfam" id="PF02660">
    <property type="entry name" value="G3P_acyltransf"/>
    <property type="match status" value="1"/>
</dbReference>
<dbReference type="UniPathway" id="UPA00085"/>
<evidence type="ECO:0000256" key="1">
    <source>
        <dbReference type="ARBA" id="ARBA00022475"/>
    </source>
</evidence>
<comment type="similarity">
    <text evidence="10">Belongs to the PlsY family.</text>
</comment>
<keyword evidence="5 10" id="KW-1133">Transmembrane helix</keyword>
<dbReference type="PANTHER" id="PTHR30309">
    <property type="entry name" value="INNER MEMBRANE PROTEIN YGIH"/>
    <property type="match status" value="1"/>
</dbReference>
<feature type="transmembrane region" description="Helical" evidence="10">
    <location>
        <begin position="121"/>
        <end position="143"/>
    </location>
</feature>
<evidence type="ECO:0000256" key="6">
    <source>
        <dbReference type="ARBA" id="ARBA00023098"/>
    </source>
</evidence>
<evidence type="ECO:0000256" key="5">
    <source>
        <dbReference type="ARBA" id="ARBA00022989"/>
    </source>
</evidence>
<proteinExistence type="inferred from homology"/>
<dbReference type="AlphaFoldDB" id="A0A6N4SW47"/>
<keyword evidence="3 10" id="KW-0808">Transferase</keyword>
<dbReference type="SMART" id="SM01207">
    <property type="entry name" value="G3P_acyltransf"/>
    <property type="match status" value="1"/>
</dbReference>
<keyword evidence="9 10" id="KW-1208">Phospholipid metabolism</keyword>
<dbReference type="KEGG" id="chu:CHU_3274"/>
<comment type="catalytic activity">
    <reaction evidence="10">
        <text>an acyl phosphate + sn-glycerol 3-phosphate = a 1-acyl-sn-glycero-3-phosphate + phosphate</text>
        <dbReference type="Rhea" id="RHEA:34075"/>
        <dbReference type="ChEBI" id="CHEBI:43474"/>
        <dbReference type="ChEBI" id="CHEBI:57597"/>
        <dbReference type="ChEBI" id="CHEBI:57970"/>
        <dbReference type="ChEBI" id="CHEBI:59918"/>
        <dbReference type="EC" id="2.3.1.275"/>
    </reaction>
</comment>
<keyword evidence="7 10" id="KW-0472">Membrane</keyword>
<feature type="transmembrane region" description="Helical" evidence="10">
    <location>
        <begin position="59"/>
        <end position="81"/>
    </location>
</feature>
<evidence type="ECO:0000256" key="4">
    <source>
        <dbReference type="ARBA" id="ARBA00022692"/>
    </source>
</evidence>
<reference evidence="11 12" key="1">
    <citation type="journal article" date="2007" name="Appl. Environ. Microbiol.">
        <title>Genome sequence of the cellulolytic gliding bacterium Cytophaga hutchinsonii.</title>
        <authorList>
            <person name="Xie G."/>
            <person name="Bruce D.C."/>
            <person name="Challacombe J.F."/>
            <person name="Chertkov O."/>
            <person name="Detter J.C."/>
            <person name="Gilna P."/>
            <person name="Han C.S."/>
            <person name="Lucas S."/>
            <person name="Misra M."/>
            <person name="Myers G.L."/>
            <person name="Richardson P."/>
            <person name="Tapia R."/>
            <person name="Thayer N."/>
            <person name="Thompson L.S."/>
            <person name="Brettin T.S."/>
            <person name="Henrissat B."/>
            <person name="Wilson D.B."/>
            <person name="McBride M.J."/>
        </authorList>
    </citation>
    <scope>NUCLEOTIDE SEQUENCE [LARGE SCALE GENOMIC DNA]</scope>
    <source>
        <strain evidence="12">ATCC 33406 / DSM 1761 / CIP 103989 / NBRC 15051 / NCIMB 9469 / D465</strain>
    </source>
</reference>
<organism evidence="11 12">
    <name type="scientific">Cytophaga hutchinsonii (strain ATCC 33406 / DSM 1761 / CIP 103989 / NBRC 15051 / NCIMB 9469 / D465)</name>
    <dbReference type="NCBI Taxonomy" id="269798"/>
    <lineage>
        <taxon>Bacteria</taxon>
        <taxon>Pseudomonadati</taxon>
        <taxon>Bacteroidota</taxon>
        <taxon>Cytophagia</taxon>
        <taxon>Cytophagales</taxon>
        <taxon>Cytophagaceae</taxon>
        <taxon>Cytophaga</taxon>
    </lineage>
</organism>
<evidence type="ECO:0000256" key="3">
    <source>
        <dbReference type="ARBA" id="ARBA00022679"/>
    </source>
</evidence>
<gene>
    <name evidence="10" type="primary">plsY</name>
    <name evidence="11" type="ordered locus">CHU_3274</name>
</gene>
<dbReference type="OrthoDB" id="9777124at2"/>
<comment type="pathway">
    <text evidence="10">Lipid metabolism; phospholipid metabolism.</text>
</comment>
<comment type="subcellular location">
    <subcellularLocation>
        <location evidence="10">Cell inner membrane</location>
        <topology evidence="10">Multi-pass membrane protein</topology>
    </subcellularLocation>
</comment>
<keyword evidence="12" id="KW-1185">Reference proteome</keyword>
<keyword evidence="1 10" id="KW-1003">Cell membrane</keyword>
<comment type="subunit">
    <text evidence="10">Probably interacts with PlsX.</text>
</comment>
<evidence type="ECO:0000313" key="11">
    <source>
        <dbReference type="EMBL" id="ABG60513.1"/>
    </source>
</evidence>
<keyword evidence="8 10" id="KW-0594">Phospholipid biosynthesis</keyword>
<evidence type="ECO:0000256" key="9">
    <source>
        <dbReference type="ARBA" id="ARBA00023264"/>
    </source>
</evidence>
<evidence type="ECO:0000256" key="2">
    <source>
        <dbReference type="ARBA" id="ARBA00022516"/>
    </source>
</evidence>
<comment type="function">
    <text evidence="10">Catalyzes the transfer of an acyl group from acyl-phosphate (acyl-PO(4)) to glycerol-3-phosphate (G3P) to form lysophosphatidic acid (LPA). This enzyme utilizes acyl-phosphate as fatty acyl donor, but not acyl-CoA or acyl-ACP.</text>
</comment>
<name>A0A6N4SW47_CYTH3</name>
<dbReference type="Proteomes" id="UP000001822">
    <property type="component" value="Chromosome"/>
</dbReference>
<protein>
    <recommendedName>
        <fullName evidence="10">Glycerol-3-phosphate acyltransferase</fullName>
    </recommendedName>
    <alternativeName>
        <fullName evidence="10">Acyl-PO4 G3P acyltransferase</fullName>
    </alternativeName>
    <alternativeName>
        <fullName evidence="10">Acyl-phosphate--glycerol-3-phosphate acyltransferase</fullName>
    </alternativeName>
    <alternativeName>
        <fullName evidence="10">G3P acyltransferase</fullName>
        <shortName evidence="10">GPAT</shortName>
        <ecNumber evidence="10">2.3.1.275</ecNumber>
    </alternativeName>
    <alternativeName>
        <fullName evidence="10">Lysophosphatidic acid synthase</fullName>
        <shortName evidence="10">LPA synthase</shortName>
    </alternativeName>
</protein>
<evidence type="ECO:0000256" key="8">
    <source>
        <dbReference type="ARBA" id="ARBA00023209"/>
    </source>
</evidence>
<keyword evidence="10" id="KW-0997">Cell inner membrane</keyword>
<dbReference type="EC" id="2.3.1.275" evidence="10"/>
<keyword evidence="6 10" id="KW-0443">Lipid metabolism</keyword>
<keyword evidence="2 10" id="KW-0444">Lipid biosynthesis</keyword>
<feature type="transmembrane region" description="Helical" evidence="10">
    <location>
        <begin position="93"/>
        <end position="109"/>
    </location>
</feature>
<evidence type="ECO:0000256" key="7">
    <source>
        <dbReference type="ARBA" id="ARBA00023136"/>
    </source>
</evidence>
<feature type="transmembrane region" description="Helical" evidence="10">
    <location>
        <begin position="6"/>
        <end position="26"/>
    </location>
</feature>
<dbReference type="GO" id="GO:0043772">
    <property type="term" value="F:acyl-phosphate glycerol-3-phosphate acyltransferase activity"/>
    <property type="evidence" value="ECO:0007669"/>
    <property type="project" value="UniProtKB-UniRule"/>
</dbReference>
<dbReference type="GO" id="GO:0005886">
    <property type="term" value="C:plasma membrane"/>
    <property type="evidence" value="ECO:0007669"/>
    <property type="project" value="UniProtKB-SubCell"/>
</dbReference>
<evidence type="ECO:0000313" key="12">
    <source>
        <dbReference type="Proteomes" id="UP000001822"/>
    </source>
</evidence>
<keyword evidence="11" id="KW-0012">Acyltransferase</keyword>
<dbReference type="PANTHER" id="PTHR30309:SF0">
    <property type="entry name" value="GLYCEROL-3-PHOSPHATE ACYLTRANSFERASE-RELATED"/>
    <property type="match status" value="1"/>
</dbReference>
<feature type="transmembrane region" description="Helical" evidence="10">
    <location>
        <begin position="175"/>
        <end position="193"/>
    </location>
</feature>
<dbReference type="RefSeq" id="WP_011586623.1">
    <property type="nucleotide sequence ID" value="NC_008255.1"/>
</dbReference>
<dbReference type="NCBIfam" id="TIGR00023">
    <property type="entry name" value="glycerol-3-phosphate 1-O-acyltransferase PlsY"/>
    <property type="match status" value="1"/>
</dbReference>
<dbReference type="GO" id="GO:0008654">
    <property type="term" value="P:phospholipid biosynthetic process"/>
    <property type="evidence" value="ECO:0007669"/>
    <property type="project" value="UniProtKB-UniRule"/>
</dbReference>